<protein>
    <submittedName>
        <fullName evidence="3">LysM domain/BON superfamily protein</fullName>
    </submittedName>
</protein>
<dbReference type="PROSITE" id="PS51782">
    <property type="entry name" value="LYSM"/>
    <property type="match status" value="2"/>
</dbReference>
<feature type="domain" description="LysM" evidence="2">
    <location>
        <begin position="262"/>
        <end position="311"/>
    </location>
</feature>
<keyword evidence="4" id="KW-1185">Reference proteome</keyword>
<accession>A0A517QRQ4</accession>
<dbReference type="PANTHER" id="PTHR34700:SF4">
    <property type="entry name" value="PHAGE-LIKE ELEMENT PBSX PROTEIN XKDP"/>
    <property type="match status" value="1"/>
</dbReference>
<dbReference type="InterPro" id="IPR036779">
    <property type="entry name" value="LysM_dom_sf"/>
</dbReference>
<feature type="region of interest" description="Disordered" evidence="1">
    <location>
        <begin position="59"/>
        <end position="83"/>
    </location>
</feature>
<dbReference type="EMBL" id="CP036267">
    <property type="protein sequence ID" value="QDT34295.1"/>
    <property type="molecule type" value="Genomic_DNA"/>
</dbReference>
<evidence type="ECO:0000256" key="1">
    <source>
        <dbReference type="SAM" id="MobiDB-lite"/>
    </source>
</evidence>
<name>A0A517QRQ4_9PLAN</name>
<feature type="domain" description="LysM" evidence="2">
    <location>
        <begin position="146"/>
        <end position="195"/>
    </location>
</feature>
<feature type="compositionally biased region" description="Polar residues" evidence="1">
    <location>
        <begin position="70"/>
        <end position="79"/>
    </location>
</feature>
<dbReference type="InterPro" id="IPR018392">
    <property type="entry name" value="LysM"/>
</dbReference>
<dbReference type="SMART" id="SM00257">
    <property type="entry name" value="LysM"/>
    <property type="match status" value="2"/>
</dbReference>
<organism evidence="3 4">
    <name type="scientific">Thalassoglobus polymorphus</name>
    <dbReference type="NCBI Taxonomy" id="2527994"/>
    <lineage>
        <taxon>Bacteria</taxon>
        <taxon>Pseudomonadati</taxon>
        <taxon>Planctomycetota</taxon>
        <taxon>Planctomycetia</taxon>
        <taxon>Planctomycetales</taxon>
        <taxon>Planctomycetaceae</taxon>
        <taxon>Thalassoglobus</taxon>
    </lineage>
</organism>
<evidence type="ECO:0000259" key="2">
    <source>
        <dbReference type="PROSITE" id="PS51782"/>
    </source>
</evidence>
<dbReference type="AlphaFoldDB" id="A0A517QRQ4"/>
<feature type="region of interest" description="Disordered" evidence="1">
    <location>
        <begin position="123"/>
        <end position="145"/>
    </location>
</feature>
<dbReference type="CDD" id="cd00118">
    <property type="entry name" value="LysM"/>
    <property type="match status" value="2"/>
</dbReference>
<reference evidence="3 4" key="1">
    <citation type="submission" date="2019-02" db="EMBL/GenBank/DDBJ databases">
        <title>Deep-cultivation of Planctomycetes and their phenomic and genomic characterization uncovers novel biology.</title>
        <authorList>
            <person name="Wiegand S."/>
            <person name="Jogler M."/>
            <person name="Boedeker C."/>
            <person name="Pinto D."/>
            <person name="Vollmers J."/>
            <person name="Rivas-Marin E."/>
            <person name="Kohn T."/>
            <person name="Peeters S.H."/>
            <person name="Heuer A."/>
            <person name="Rast P."/>
            <person name="Oberbeckmann S."/>
            <person name="Bunk B."/>
            <person name="Jeske O."/>
            <person name="Meyerdierks A."/>
            <person name="Storesund J.E."/>
            <person name="Kallscheuer N."/>
            <person name="Luecker S."/>
            <person name="Lage O.M."/>
            <person name="Pohl T."/>
            <person name="Merkel B.J."/>
            <person name="Hornburger P."/>
            <person name="Mueller R.-W."/>
            <person name="Bruemmer F."/>
            <person name="Labrenz M."/>
            <person name="Spormann A.M."/>
            <person name="Op den Camp H."/>
            <person name="Overmann J."/>
            <person name="Amann R."/>
            <person name="Jetten M.S.M."/>
            <person name="Mascher T."/>
            <person name="Medema M.H."/>
            <person name="Devos D.P."/>
            <person name="Kaster A.-K."/>
            <person name="Ovreas L."/>
            <person name="Rohde M."/>
            <person name="Galperin M.Y."/>
            <person name="Jogler C."/>
        </authorList>
    </citation>
    <scope>NUCLEOTIDE SEQUENCE [LARGE SCALE GENOMIC DNA]</scope>
    <source>
        <strain evidence="3 4">Mal48</strain>
    </source>
</reference>
<gene>
    <name evidence="3" type="ORF">Mal48_35550</name>
</gene>
<dbReference type="KEGG" id="tpol:Mal48_35550"/>
<feature type="region of interest" description="Disordered" evidence="1">
    <location>
        <begin position="291"/>
        <end position="313"/>
    </location>
</feature>
<dbReference type="InterPro" id="IPR052196">
    <property type="entry name" value="Bact_Kbp"/>
</dbReference>
<proteinExistence type="predicted"/>
<dbReference type="Proteomes" id="UP000315724">
    <property type="component" value="Chromosome"/>
</dbReference>
<dbReference type="Gene3D" id="3.10.350.10">
    <property type="entry name" value="LysM domain"/>
    <property type="match status" value="2"/>
</dbReference>
<dbReference type="RefSeq" id="WP_145202013.1">
    <property type="nucleotide sequence ID" value="NZ_CP036267.1"/>
</dbReference>
<dbReference type="OrthoDB" id="292277at2"/>
<dbReference type="Pfam" id="PF01476">
    <property type="entry name" value="LysM"/>
    <property type="match status" value="2"/>
</dbReference>
<sequence>MRSDAKLGLALGMLVIGFAIAFCFPRGGFVQPSARSDSHPQQDEHQHADFVQIRTLREEGTQRDGKKSLAQLNQPSQKKNVLPSVRKSETIAIETNNAQNSQAVVISPDAGIAEILPAENPDRPKVKEIVPTPARKPDPKSHAGVQTYRVQPGDTLSGISMKTFGSYSRYLDIYEANKDQLNSPDDLRLGQELRIPRSDSTPQSSQTEVLVENKEGEVLKEENSAEVLPENLPKFRNPGRTPFLSERRSDEVTHQIQQREVRTYVVQPGDSLERIAVQFFGTVRAVEQLRRANPETTRNPRSLKPGTVLKLVP</sequence>
<evidence type="ECO:0000313" key="4">
    <source>
        <dbReference type="Proteomes" id="UP000315724"/>
    </source>
</evidence>
<dbReference type="PANTHER" id="PTHR34700">
    <property type="entry name" value="POTASSIUM BINDING PROTEIN KBP"/>
    <property type="match status" value="1"/>
</dbReference>
<dbReference type="SUPFAM" id="SSF54106">
    <property type="entry name" value="LysM domain"/>
    <property type="match status" value="2"/>
</dbReference>
<evidence type="ECO:0000313" key="3">
    <source>
        <dbReference type="EMBL" id="QDT34295.1"/>
    </source>
</evidence>